<feature type="binding site" evidence="9">
    <location>
        <position position="10"/>
    </location>
    <ligand>
        <name>S-adenosyl-L-methionine</name>
        <dbReference type="ChEBI" id="CHEBI:59789"/>
    </ligand>
</feature>
<dbReference type="InterPro" id="IPR029063">
    <property type="entry name" value="SAM-dependent_MTases_sf"/>
</dbReference>
<dbReference type="RefSeq" id="WP_047572210.1">
    <property type="nucleotide sequence ID" value="NZ_JPQT01000041.1"/>
</dbReference>
<dbReference type="NCBIfam" id="TIGR03840">
    <property type="entry name" value="TMPT_Se_Te"/>
    <property type="match status" value="1"/>
</dbReference>
<evidence type="ECO:0000256" key="8">
    <source>
        <dbReference type="ARBA" id="ARBA00022691"/>
    </source>
</evidence>
<keyword evidence="6 9" id="KW-0489">Methyltransferase</keyword>
<dbReference type="GO" id="GO:0010038">
    <property type="term" value="P:response to metal ion"/>
    <property type="evidence" value="ECO:0007669"/>
    <property type="project" value="InterPro"/>
</dbReference>
<dbReference type="GO" id="GO:0008119">
    <property type="term" value="F:thiopurine S-methyltransferase activity"/>
    <property type="evidence" value="ECO:0007669"/>
    <property type="project" value="UniProtKB-UniRule"/>
</dbReference>
<evidence type="ECO:0000256" key="6">
    <source>
        <dbReference type="ARBA" id="ARBA00022603"/>
    </source>
</evidence>
<evidence type="ECO:0000256" key="7">
    <source>
        <dbReference type="ARBA" id="ARBA00022679"/>
    </source>
</evidence>
<proteinExistence type="inferred from homology"/>
<dbReference type="PANTHER" id="PTHR10259">
    <property type="entry name" value="THIOPURINE S-METHYLTRANSFERASE"/>
    <property type="match status" value="1"/>
</dbReference>
<evidence type="ECO:0000256" key="2">
    <source>
        <dbReference type="ARBA" id="ARBA00004496"/>
    </source>
</evidence>
<comment type="caution">
    <text evidence="10">The sequence shown here is derived from an EMBL/GenBank/DDBJ whole genome shotgun (WGS) entry which is preliminary data.</text>
</comment>
<dbReference type="HAMAP" id="MF_00812">
    <property type="entry name" value="Thiopur_methtran"/>
    <property type="match status" value="1"/>
</dbReference>
<keyword evidence="5 9" id="KW-0963">Cytoplasm</keyword>
<protein>
    <recommendedName>
        <fullName evidence="4 9">Thiopurine S-methyltransferase</fullName>
        <ecNumber evidence="4 9">2.1.1.67</ecNumber>
    </recommendedName>
    <alternativeName>
        <fullName evidence="9">Thiopurine methyltransferase</fullName>
    </alternativeName>
</protein>
<evidence type="ECO:0000256" key="9">
    <source>
        <dbReference type="HAMAP-Rule" id="MF_00812"/>
    </source>
</evidence>
<dbReference type="AlphaFoldDB" id="A0A085VI04"/>
<dbReference type="EMBL" id="JPQT01000041">
    <property type="protein sequence ID" value="KFE55067.1"/>
    <property type="molecule type" value="Genomic_DNA"/>
</dbReference>
<dbReference type="GO" id="GO:0005737">
    <property type="term" value="C:cytoplasm"/>
    <property type="evidence" value="ECO:0007669"/>
    <property type="project" value="UniProtKB-SubCell"/>
</dbReference>
<dbReference type="NCBIfam" id="NF009732">
    <property type="entry name" value="PRK13255.1"/>
    <property type="match status" value="1"/>
</dbReference>
<evidence type="ECO:0000256" key="5">
    <source>
        <dbReference type="ARBA" id="ARBA00022490"/>
    </source>
</evidence>
<comment type="subcellular location">
    <subcellularLocation>
        <location evidence="2 9">Cytoplasm</location>
    </subcellularLocation>
</comment>
<evidence type="ECO:0000256" key="4">
    <source>
        <dbReference type="ARBA" id="ARBA00011905"/>
    </source>
</evidence>
<organism evidence="10 11">
    <name type="scientific">Pseudomonas syringae</name>
    <dbReference type="NCBI Taxonomy" id="317"/>
    <lineage>
        <taxon>Bacteria</taxon>
        <taxon>Pseudomonadati</taxon>
        <taxon>Pseudomonadota</taxon>
        <taxon>Gammaproteobacteria</taxon>
        <taxon>Pseudomonadales</taxon>
        <taxon>Pseudomonadaceae</taxon>
        <taxon>Pseudomonas</taxon>
    </lineage>
</organism>
<name>A0A085VI04_PSESX</name>
<dbReference type="EC" id="2.1.1.67" evidence="4 9"/>
<accession>A0A085VI04</accession>
<dbReference type="PATRIC" id="fig|317.174.peg.675"/>
<dbReference type="SUPFAM" id="SSF53335">
    <property type="entry name" value="S-adenosyl-L-methionine-dependent methyltransferases"/>
    <property type="match status" value="1"/>
</dbReference>
<dbReference type="PIRSF" id="PIRSF023956">
    <property type="entry name" value="Thiopurine_S-methyltransferase"/>
    <property type="match status" value="1"/>
</dbReference>
<dbReference type="GO" id="GO:0032259">
    <property type="term" value="P:methylation"/>
    <property type="evidence" value="ECO:0007669"/>
    <property type="project" value="UniProtKB-KW"/>
</dbReference>
<dbReference type="InterPro" id="IPR022474">
    <property type="entry name" value="Thiopur_S-MeTfrase_Se/Te_detox"/>
</dbReference>
<feature type="binding site" evidence="9">
    <location>
        <position position="66"/>
    </location>
    <ligand>
        <name>S-adenosyl-L-methionine</name>
        <dbReference type="ChEBI" id="CHEBI:59789"/>
    </ligand>
</feature>
<dbReference type="InterPro" id="IPR008854">
    <property type="entry name" value="TPMT"/>
</dbReference>
<dbReference type="FunFam" id="3.40.50.150:FF:000101">
    <property type="entry name" value="Thiopurine S-methyltransferase"/>
    <property type="match status" value="1"/>
</dbReference>
<evidence type="ECO:0000313" key="11">
    <source>
        <dbReference type="Proteomes" id="UP000028643"/>
    </source>
</evidence>
<gene>
    <name evidence="9" type="primary">tpm</name>
    <name evidence="10" type="ORF">IV02_03355</name>
</gene>
<keyword evidence="8 9" id="KW-0949">S-adenosyl-L-methionine</keyword>
<evidence type="ECO:0000256" key="3">
    <source>
        <dbReference type="ARBA" id="ARBA00008145"/>
    </source>
</evidence>
<reference evidence="10 11" key="1">
    <citation type="submission" date="2014-07" db="EMBL/GenBank/DDBJ databases">
        <title>Draft Genome Sequences of Environmental Pseudomonas syringae strains.</title>
        <authorList>
            <person name="Baltrus D.A."/>
            <person name="Berge O."/>
            <person name="Morris C."/>
        </authorList>
    </citation>
    <scope>NUCLEOTIDE SEQUENCE [LARGE SCALE GENOMIC DNA]</scope>
    <source>
        <strain evidence="10 11">CEB003</strain>
    </source>
</reference>
<sequence length="218" mass="24632">MHADFWHQRWASDQIGFHQQQTNPYLERFWPPLEVEQGAGVLVPLCGKSLDLGWLAKQGYSVKGVELSEKAIVDFFSEHQLQPAIRQQGAFKVYSAGPVELWCGDFFALTAADVADCQALYDRAALIALPPAMRQQYVQHLGEILSANCKGLLITLDYEQSEVEGPPFSVPDEEVQRLFASGWQLETLQTCDVLGESWKFVQRGGSRLDERVYQLARR</sequence>
<keyword evidence="7 9" id="KW-0808">Transferase</keyword>
<feature type="binding site" evidence="9">
    <location>
        <position position="45"/>
    </location>
    <ligand>
        <name>S-adenosyl-L-methionine</name>
        <dbReference type="ChEBI" id="CHEBI:59789"/>
    </ligand>
</feature>
<evidence type="ECO:0000256" key="1">
    <source>
        <dbReference type="ARBA" id="ARBA00000903"/>
    </source>
</evidence>
<dbReference type="Proteomes" id="UP000028643">
    <property type="component" value="Unassembled WGS sequence"/>
</dbReference>
<dbReference type="PANTHER" id="PTHR10259:SF11">
    <property type="entry name" value="THIOPURINE S-METHYLTRANSFERASE"/>
    <property type="match status" value="1"/>
</dbReference>
<evidence type="ECO:0000313" key="10">
    <source>
        <dbReference type="EMBL" id="KFE55067.1"/>
    </source>
</evidence>
<dbReference type="InterPro" id="IPR025835">
    <property type="entry name" value="Thiopurine_S-MeTrfase"/>
</dbReference>
<comment type="similarity">
    <text evidence="3 9">Belongs to the class I-like SAM-binding methyltransferase superfamily. TPMT family.</text>
</comment>
<comment type="catalytic activity">
    <reaction evidence="1 9">
        <text>S-adenosyl-L-methionine + a thiopurine = S-adenosyl-L-homocysteine + a thiopurine S-methylether.</text>
        <dbReference type="EC" id="2.1.1.67"/>
    </reaction>
</comment>
<dbReference type="Pfam" id="PF05724">
    <property type="entry name" value="TPMT"/>
    <property type="match status" value="1"/>
</dbReference>
<dbReference type="PROSITE" id="PS51585">
    <property type="entry name" value="SAM_MT_TPMT"/>
    <property type="match status" value="1"/>
</dbReference>
<feature type="binding site" evidence="9">
    <location>
        <position position="123"/>
    </location>
    <ligand>
        <name>S-adenosyl-L-methionine</name>
        <dbReference type="ChEBI" id="CHEBI:59789"/>
    </ligand>
</feature>
<dbReference type="Gene3D" id="3.40.50.150">
    <property type="entry name" value="Vaccinia Virus protein VP39"/>
    <property type="match status" value="1"/>
</dbReference>